<reference evidence="3" key="1">
    <citation type="submission" date="2016-10" db="EMBL/GenBank/DDBJ databases">
        <authorList>
            <person name="Varghese N."/>
            <person name="Submissions S."/>
        </authorList>
    </citation>
    <scope>NUCLEOTIDE SEQUENCE [LARGE SCALE GENOMIC DNA]</scope>
    <source>
        <strain evidence="3">CGMCC 1.11022</strain>
    </source>
</reference>
<name>A0A1G9FHD1_9HYPH</name>
<protein>
    <submittedName>
        <fullName evidence="2">Uncharacterized protein</fullName>
    </submittedName>
</protein>
<evidence type="ECO:0000256" key="1">
    <source>
        <dbReference type="SAM" id="Phobius"/>
    </source>
</evidence>
<evidence type="ECO:0000313" key="3">
    <source>
        <dbReference type="Proteomes" id="UP000198894"/>
    </source>
</evidence>
<keyword evidence="1" id="KW-0812">Transmembrane</keyword>
<dbReference type="Proteomes" id="UP000198894">
    <property type="component" value="Unassembled WGS sequence"/>
</dbReference>
<keyword evidence="3" id="KW-1185">Reference proteome</keyword>
<keyword evidence="1" id="KW-0472">Membrane</keyword>
<gene>
    <name evidence="2" type="ORF">SAMN05428953_12240</name>
</gene>
<sequence length="33" mass="3545">MNPWQINTLEACCLLAVPLSMILTVLVAGFILG</sequence>
<accession>A0A1G9FHD1</accession>
<organism evidence="2 3">
    <name type="scientific">Mesorhizobium muleiense</name>
    <dbReference type="NCBI Taxonomy" id="1004279"/>
    <lineage>
        <taxon>Bacteria</taxon>
        <taxon>Pseudomonadati</taxon>
        <taxon>Pseudomonadota</taxon>
        <taxon>Alphaproteobacteria</taxon>
        <taxon>Hyphomicrobiales</taxon>
        <taxon>Phyllobacteriaceae</taxon>
        <taxon>Mesorhizobium</taxon>
    </lineage>
</organism>
<dbReference type="EMBL" id="FNEE01000022">
    <property type="protein sequence ID" value="SDK87726.1"/>
    <property type="molecule type" value="Genomic_DNA"/>
</dbReference>
<feature type="transmembrane region" description="Helical" evidence="1">
    <location>
        <begin position="12"/>
        <end position="32"/>
    </location>
</feature>
<dbReference type="AlphaFoldDB" id="A0A1G9FHD1"/>
<keyword evidence="1" id="KW-1133">Transmembrane helix</keyword>
<evidence type="ECO:0000313" key="2">
    <source>
        <dbReference type="EMBL" id="SDK87726.1"/>
    </source>
</evidence>
<proteinExistence type="predicted"/>